<keyword evidence="5 9" id="KW-0808">Transferase</keyword>
<dbReference type="Pfam" id="PF00590">
    <property type="entry name" value="TP_methylase"/>
    <property type="match status" value="1"/>
</dbReference>
<dbReference type="GO" id="GO:0030788">
    <property type="term" value="F:precorrin-2 C20-methyltransferase activity"/>
    <property type="evidence" value="ECO:0007669"/>
    <property type="project" value="UniProtKB-EC"/>
</dbReference>
<dbReference type="InterPro" id="IPR000878">
    <property type="entry name" value="4pyrrol_Mease"/>
</dbReference>
<dbReference type="CDD" id="cd11645">
    <property type="entry name" value="Precorrin_2_C20_MT"/>
    <property type="match status" value="1"/>
</dbReference>
<dbReference type="InParanoid" id="A0A540VLQ2"/>
<dbReference type="Proteomes" id="UP000317371">
    <property type="component" value="Unassembled WGS sequence"/>
</dbReference>
<dbReference type="InterPro" id="IPR012382">
    <property type="entry name" value="CobI/CbiL"/>
</dbReference>
<dbReference type="PANTHER" id="PTHR43467">
    <property type="entry name" value="COBALT-PRECORRIN-2 C(20)-METHYLTRANSFERASE"/>
    <property type="match status" value="1"/>
</dbReference>
<evidence type="ECO:0000256" key="1">
    <source>
        <dbReference type="ARBA" id="ARBA00004953"/>
    </source>
</evidence>
<evidence type="ECO:0000256" key="5">
    <source>
        <dbReference type="ARBA" id="ARBA00022679"/>
    </source>
</evidence>
<dbReference type="UniPathway" id="UPA00148"/>
<reference evidence="9 10" key="1">
    <citation type="submission" date="2019-06" db="EMBL/GenBank/DDBJ databases">
        <title>Genome sequence of Litorilinea aerophila BAA-2444.</title>
        <authorList>
            <person name="Maclea K.S."/>
            <person name="Maurais E.G."/>
            <person name="Iannazzi L.C."/>
        </authorList>
    </citation>
    <scope>NUCLEOTIDE SEQUENCE [LARGE SCALE GENOMIC DNA]</scope>
    <source>
        <strain evidence="9 10">ATCC BAA-2444</strain>
    </source>
</reference>
<keyword evidence="3" id="KW-0169">Cobalamin biosynthesis</keyword>
<organism evidence="9 10">
    <name type="scientific">Litorilinea aerophila</name>
    <dbReference type="NCBI Taxonomy" id="1204385"/>
    <lineage>
        <taxon>Bacteria</taxon>
        <taxon>Bacillati</taxon>
        <taxon>Chloroflexota</taxon>
        <taxon>Caldilineae</taxon>
        <taxon>Caldilineales</taxon>
        <taxon>Caldilineaceae</taxon>
        <taxon>Litorilinea</taxon>
    </lineage>
</organism>
<dbReference type="InterPro" id="IPR014777">
    <property type="entry name" value="4pyrrole_Mease_sub1"/>
</dbReference>
<dbReference type="NCBIfam" id="TIGR01467">
    <property type="entry name" value="cobI_cbiL"/>
    <property type="match status" value="1"/>
</dbReference>
<sequence>MTNDSLTAVGLGPGDPELLTLKGLRAIQAAQLIFVPRSRGRGQSLALQVASPHIDPARQTVIELPLPMTRDAEVLESAWQAAAETIAAAFQELRVQGVVDRRGVYLLLGDPLLYGTFPYIQAALQRLCPAMAVEIVPGVTSFAAAAARIQQPLSAMAGRVAILPASHETDAAALREILAAFETVILLKVGPVLPQMVQLLEALGRLTDAVYVERVGMPDERVVLDLRQLPPQPTSYFSLILVTRKQ</sequence>
<evidence type="ECO:0000313" key="10">
    <source>
        <dbReference type="Proteomes" id="UP000317371"/>
    </source>
</evidence>
<evidence type="ECO:0000313" key="9">
    <source>
        <dbReference type="EMBL" id="TQE97073.1"/>
    </source>
</evidence>
<comment type="similarity">
    <text evidence="2 7">Belongs to the precorrin methyltransferase family.</text>
</comment>
<accession>A0A540VLQ2</accession>
<dbReference type="GO" id="GO:0009236">
    <property type="term" value="P:cobalamin biosynthetic process"/>
    <property type="evidence" value="ECO:0007669"/>
    <property type="project" value="UniProtKB-UniRule"/>
</dbReference>
<dbReference type="GO" id="GO:0032259">
    <property type="term" value="P:methylation"/>
    <property type="evidence" value="ECO:0007669"/>
    <property type="project" value="UniProtKB-KW"/>
</dbReference>
<dbReference type="InterPro" id="IPR003043">
    <property type="entry name" value="Uropor_MeTrfase_CS"/>
</dbReference>
<dbReference type="AlphaFoldDB" id="A0A540VLQ2"/>
<dbReference type="Gene3D" id="3.30.950.10">
    <property type="entry name" value="Methyltransferase, Cobalt-precorrin-4 Transmethylase, Domain 2"/>
    <property type="match status" value="1"/>
</dbReference>
<evidence type="ECO:0000256" key="6">
    <source>
        <dbReference type="ARBA" id="ARBA00022691"/>
    </source>
</evidence>
<evidence type="ECO:0000256" key="4">
    <source>
        <dbReference type="ARBA" id="ARBA00022603"/>
    </source>
</evidence>
<evidence type="ECO:0000259" key="8">
    <source>
        <dbReference type="Pfam" id="PF00590"/>
    </source>
</evidence>
<keyword evidence="6" id="KW-0949">S-adenosyl-L-methionine</keyword>
<dbReference type="InterPro" id="IPR014776">
    <property type="entry name" value="4pyrrole_Mease_sub2"/>
</dbReference>
<proteinExistence type="inferred from homology"/>
<protein>
    <submittedName>
        <fullName evidence="9">Precorrin-2 C(20)-methyltransferase</fullName>
        <ecNumber evidence="9">2.1.1.130</ecNumber>
    </submittedName>
</protein>
<evidence type="ECO:0000256" key="7">
    <source>
        <dbReference type="PIRNR" id="PIRNR036427"/>
    </source>
</evidence>
<gene>
    <name evidence="9" type="primary">cobI</name>
    <name evidence="9" type="ORF">FKZ61_05420</name>
</gene>
<feature type="domain" description="Tetrapyrrole methylase" evidence="8">
    <location>
        <begin position="6"/>
        <end position="225"/>
    </location>
</feature>
<name>A0A540VLQ2_9CHLR</name>
<dbReference type="InterPro" id="IPR035996">
    <property type="entry name" value="4pyrrol_Methylase_sf"/>
</dbReference>
<evidence type="ECO:0000256" key="2">
    <source>
        <dbReference type="ARBA" id="ARBA00005879"/>
    </source>
</evidence>
<dbReference type="PIRSF" id="PIRSF036427">
    <property type="entry name" value="Precrrn-2_mtase"/>
    <property type="match status" value="1"/>
</dbReference>
<keyword evidence="10" id="KW-1185">Reference proteome</keyword>
<dbReference type="OrthoDB" id="9804789at2"/>
<comment type="pathway">
    <text evidence="1">Cofactor biosynthesis; adenosylcobalamin biosynthesis.</text>
</comment>
<dbReference type="EC" id="2.1.1.130" evidence="9"/>
<dbReference type="InterPro" id="IPR006364">
    <property type="entry name" value="CobI/CbiL/CobIJ_dom"/>
</dbReference>
<comment type="caution">
    <text evidence="9">The sequence shown here is derived from an EMBL/GenBank/DDBJ whole genome shotgun (WGS) entry which is preliminary data.</text>
</comment>
<dbReference type="PROSITE" id="PS00839">
    <property type="entry name" value="SUMT_1"/>
    <property type="match status" value="1"/>
</dbReference>
<evidence type="ECO:0000256" key="3">
    <source>
        <dbReference type="ARBA" id="ARBA00022573"/>
    </source>
</evidence>
<dbReference type="EMBL" id="VIGC01000005">
    <property type="protein sequence ID" value="TQE97073.1"/>
    <property type="molecule type" value="Genomic_DNA"/>
</dbReference>
<dbReference type="Gene3D" id="3.40.1010.10">
    <property type="entry name" value="Cobalt-precorrin-4 Transmethylase, Domain 1"/>
    <property type="match status" value="1"/>
</dbReference>
<keyword evidence="4 9" id="KW-0489">Methyltransferase</keyword>
<dbReference type="SUPFAM" id="SSF53790">
    <property type="entry name" value="Tetrapyrrole methylase"/>
    <property type="match status" value="1"/>
</dbReference>
<dbReference type="PANTHER" id="PTHR43467:SF2">
    <property type="entry name" value="COBALT-PRECORRIN-2 C(20)-METHYLTRANSFERASE"/>
    <property type="match status" value="1"/>
</dbReference>
<dbReference type="RefSeq" id="WP_141609058.1">
    <property type="nucleotide sequence ID" value="NZ_VIGC02000005.1"/>
</dbReference>